<dbReference type="EMBL" id="JARIHO010000049">
    <property type="protein sequence ID" value="KAJ7321842.1"/>
    <property type="molecule type" value="Genomic_DNA"/>
</dbReference>
<evidence type="ECO:0000256" key="4">
    <source>
        <dbReference type="SAM" id="MobiDB-lite"/>
    </source>
</evidence>
<organism evidence="5 6">
    <name type="scientific">Mycena albidolilacea</name>
    <dbReference type="NCBI Taxonomy" id="1033008"/>
    <lineage>
        <taxon>Eukaryota</taxon>
        <taxon>Fungi</taxon>
        <taxon>Dikarya</taxon>
        <taxon>Basidiomycota</taxon>
        <taxon>Agaricomycotina</taxon>
        <taxon>Agaricomycetes</taxon>
        <taxon>Agaricomycetidae</taxon>
        <taxon>Agaricales</taxon>
        <taxon>Marasmiineae</taxon>
        <taxon>Mycenaceae</taxon>
        <taxon>Mycena</taxon>
    </lineage>
</organism>
<feature type="region of interest" description="Disordered" evidence="4">
    <location>
        <begin position="29"/>
        <end position="48"/>
    </location>
</feature>
<feature type="repeat" description="WD" evidence="3">
    <location>
        <begin position="1192"/>
        <end position="1233"/>
    </location>
</feature>
<evidence type="ECO:0000256" key="1">
    <source>
        <dbReference type="ARBA" id="ARBA00022574"/>
    </source>
</evidence>
<feature type="repeat" description="WD" evidence="3">
    <location>
        <begin position="1063"/>
        <end position="1104"/>
    </location>
</feature>
<dbReference type="InterPro" id="IPR020472">
    <property type="entry name" value="WD40_PAC1"/>
</dbReference>
<dbReference type="InterPro" id="IPR036322">
    <property type="entry name" value="WD40_repeat_dom_sf"/>
</dbReference>
<evidence type="ECO:0000256" key="3">
    <source>
        <dbReference type="PROSITE-ProRule" id="PRU00221"/>
    </source>
</evidence>
<dbReference type="PRINTS" id="PR00320">
    <property type="entry name" value="GPROTEINBRPT"/>
</dbReference>
<reference evidence="5" key="1">
    <citation type="submission" date="2023-03" db="EMBL/GenBank/DDBJ databases">
        <title>Massive genome expansion in bonnet fungi (Mycena s.s.) driven by repeated elements and novel gene families across ecological guilds.</title>
        <authorList>
            <consortium name="Lawrence Berkeley National Laboratory"/>
            <person name="Harder C.B."/>
            <person name="Miyauchi S."/>
            <person name="Viragh M."/>
            <person name="Kuo A."/>
            <person name="Thoen E."/>
            <person name="Andreopoulos B."/>
            <person name="Lu D."/>
            <person name="Skrede I."/>
            <person name="Drula E."/>
            <person name="Henrissat B."/>
            <person name="Morin E."/>
            <person name="Kohler A."/>
            <person name="Barry K."/>
            <person name="LaButti K."/>
            <person name="Morin E."/>
            <person name="Salamov A."/>
            <person name="Lipzen A."/>
            <person name="Mereny Z."/>
            <person name="Hegedus B."/>
            <person name="Baldrian P."/>
            <person name="Stursova M."/>
            <person name="Weitz H."/>
            <person name="Taylor A."/>
            <person name="Grigoriev I.V."/>
            <person name="Nagy L.G."/>
            <person name="Martin F."/>
            <person name="Kauserud H."/>
        </authorList>
    </citation>
    <scope>NUCLEOTIDE SEQUENCE</scope>
    <source>
        <strain evidence="5">CBHHK002</strain>
    </source>
</reference>
<dbReference type="PROSITE" id="PS00678">
    <property type="entry name" value="WD_REPEATS_1"/>
    <property type="match status" value="10"/>
</dbReference>
<dbReference type="InterPro" id="IPR019775">
    <property type="entry name" value="WD40_repeat_CS"/>
</dbReference>
<feature type="repeat" description="WD" evidence="3">
    <location>
        <begin position="1106"/>
        <end position="1147"/>
    </location>
</feature>
<dbReference type="SUPFAM" id="SSF50978">
    <property type="entry name" value="WD40 repeat-like"/>
    <property type="match status" value="1"/>
</dbReference>
<keyword evidence="1 3" id="KW-0853">WD repeat</keyword>
<comment type="caution">
    <text evidence="5">The sequence shown here is derived from an EMBL/GenBank/DDBJ whole genome shotgun (WGS) entry which is preliminary data.</text>
</comment>
<feature type="repeat" description="WD" evidence="3">
    <location>
        <begin position="1020"/>
        <end position="1061"/>
    </location>
</feature>
<dbReference type="InterPro" id="IPR015943">
    <property type="entry name" value="WD40/YVTN_repeat-like_dom_sf"/>
</dbReference>
<name>A0AAD6ZH01_9AGAR</name>
<evidence type="ECO:0000313" key="6">
    <source>
        <dbReference type="Proteomes" id="UP001218218"/>
    </source>
</evidence>
<dbReference type="InterPro" id="IPR001680">
    <property type="entry name" value="WD40_rpt"/>
</dbReference>
<sequence length="1334" mass="140354">MSWLRLFGVRSGVYLYAVYAGNTARLHAPRHPHSVDRASTSSARPIHTNIPNPKSASSILAFTSIAHEHISSLPYALRRCIQHLPIHRSSTASALPTTGCARKCSVAWVSLRAAASDRSRREALVAMVPILPHQPSSFALVRPVDGARALHTKLDSTTPTVLSPPYLRAPREAHLRRYDHFGACFGNDLLDEGLRVLPLAPTTPALTLGNPVGVRLRTHNLARLAHALVHKPNGASSSPTVIPSPRGLLQYPPSPPPPPPTTASPLPSTQSRFTPYPQLPHATMPSSSGDPDALPEDAHGVWKGAPTPRCSSADVAAAVWLFETTHGRVPGNFDAAAFWCVSGRGTWMHRAPSSAIHPHALPASQRRAHYTRASSTAVLSIGAAAGELSHPKLLPRRSCGTGLSDRVDGRRCPSSLGTGAHLHPVLPAGLFATHLISSRRALPHLDYAAMRFRVEVRLRCGGAGGQRLVLGSLPPYNCSHGVLARPDPAILHLVRTARCLRGCVRATARRRARGGLGLRDAADGVLSMRDSLYLAPSALTGARTRTSIRSQVIVHTWSSVVSSLGRPSYGPGLRPEKQGACTSQSARLLAIVTRGDASFDISGSSPRTVKRALAGIQLAPALHPPDIKIAQPDILPREVVLVVRIPYLLSHIAISSTSRSVSPRRDRSPHVAIGLSTSMAISTSTLARPSFPGRGLPQARKTPYTPCAYAPGKVGVLQSSYSGAADCRALYTLSPLTMSTSASSKSTGTHKNLASELTRLSTEAIPALRLAKECATGIGTPGPEAALGGVLAVAEMIRDMQSNKDDLAKLKPHLGELIKIDMSSSDGELKKRLTELAFGFQITNNYIYGGKGGSGGGGGVQGGAGGTGEGPTVQFTSVVHATQKAEFQELKGTVDEAKGQLAFSPDGKHIVSGSKDNTLRIWDAQSGTAVGEPLEGHTDSVWSVAFSPDGKHIVSGSEDNTLRIWDAQSGTAVGEPLEGHTGWVLSVAFSPDGKHIVSGSSDNTLRIWDAQSGTAVGEPLEGHTDWVRSVAFSPDGKHIVSGSSDNTLRIWDAQSGTAVGEPLEGHTGSVWSVAFSPDGKHIVSGSSDNTLRIWDAQSGTAVGEPLEGHTGSVLSVAFSPDGKHIVSGSSDNTLRIWDAQSGTAVGEPLEGHTGWVLSVAFSPDGKHIVSGSDDNTLRIWDAQSGTAVGEPLEGHTDSVLSVAFSPDGKHIVSGSSDNTLRIWDAQSGTAVGEPLEGHTGSVLSVAFSPDGKHIVSGSSDNTLRIWDAQSGTAVGEPLEGHTGWVLSVAFSPDGKHIVSGSSDNTLRIWDAQSGTAVGEPLEGHTDWVRILDAP</sequence>
<evidence type="ECO:0000313" key="5">
    <source>
        <dbReference type="EMBL" id="KAJ7321842.1"/>
    </source>
</evidence>
<proteinExistence type="predicted"/>
<dbReference type="Pfam" id="PF00400">
    <property type="entry name" value="WD40"/>
    <property type="match status" value="10"/>
</dbReference>
<dbReference type="PROSITE" id="PS50082">
    <property type="entry name" value="WD_REPEATS_2"/>
    <property type="match status" value="10"/>
</dbReference>
<dbReference type="PANTHER" id="PTHR19848">
    <property type="entry name" value="WD40 REPEAT PROTEIN"/>
    <property type="match status" value="1"/>
</dbReference>
<gene>
    <name evidence="5" type="ORF">DFH08DRAFT_969736</name>
</gene>
<dbReference type="PROSITE" id="PS50294">
    <property type="entry name" value="WD_REPEATS_REGION"/>
    <property type="match status" value="10"/>
</dbReference>
<dbReference type="PANTHER" id="PTHR19848:SF8">
    <property type="entry name" value="F-BOX AND WD REPEAT DOMAIN CONTAINING 7"/>
    <property type="match status" value="1"/>
</dbReference>
<keyword evidence="2" id="KW-0677">Repeat</keyword>
<feature type="repeat" description="WD" evidence="3">
    <location>
        <begin position="934"/>
        <end position="975"/>
    </location>
</feature>
<feature type="repeat" description="WD" evidence="3">
    <location>
        <begin position="901"/>
        <end position="932"/>
    </location>
</feature>
<keyword evidence="6" id="KW-1185">Reference proteome</keyword>
<feature type="region of interest" description="Disordered" evidence="4">
    <location>
        <begin position="232"/>
        <end position="301"/>
    </location>
</feature>
<dbReference type="SMART" id="SM00320">
    <property type="entry name" value="WD40"/>
    <property type="match status" value="10"/>
</dbReference>
<feature type="compositionally biased region" description="Pro residues" evidence="4">
    <location>
        <begin position="252"/>
        <end position="262"/>
    </location>
</feature>
<evidence type="ECO:0000256" key="2">
    <source>
        <dbReference type="ARBA" id="ARBA00022737"/>
    </source>
</evidence>
<evidence type="ECO:0008006" key="7">
    <source>
        <dbReference type="Google" id="ProtNLM"/>
    </source>
</evidence>
<feature type="repeat" description="WD" evidence="3">
    <location>
        <begin position="1235"/>
        <end position="1276"/>
    </location>
</feature>
<protein>
    <recommendedName>
        <fullName evidence="7">WD40 repeat-like protein</fullName>
    </recommendedName>
</protein>
<accession>A0AAD6ZH01</accession>
<feature type="repeat" description="WD" evidence="3">
    <location>
        <begin position="977"/>
        <end position="1018"/>
    </location>
</feature>
<dbReference type="Proteomes" id="UP001218218">
    <property type="component" value="Unassembled WGS sequence"/>
</dbReference>
<feature type="repeat" description="WD" evidence="3">
    <location>
        <begin position="1278"/>
        <end position="1319"/>
    </location>
</feature>
<feature type="compositionally biased region" description="Polar residues" evidence="4">
    <location>
        <begin position="37"/>
        <end position="48"/>
    </location>
</feature>
<feature type="repeat" description="WD" evidence="3">
    <location>
        <begin position="1149"/>
        <end position="1190"/>
    </location>
</feature>
<dbReference type="Gene3D" id="2.130.10.10">
    <property type="entry name" value="YVTN repeat-like/Quinoprotein amine dehydrogenase"/>
    <property type="match status" value="5"/>
</dbReference>
<dbReference type="CDD" id="cd00200">
    <property type="entry name" value="WD40"/>
    <property type="match status" value="1"/>
</dbReference>